<evidence type="ECO:0000313" key="2">
    <source>
        <dbReference type="Proteomes" id="UP000601108"/>
    </source>
</evidence>
<keyword evidence="2" id="KW-1185">Reference proteome</keyword>
<sequence>MALERKEIFVYAHWGGIEAPFLIGSLYATPSRGKEIFSFEYDKGWLQSDYAQIIDPDLQLFKGAQYSMMRNPISVFFWIPHLIDGDEY</sequence>
<dbReference type="Proteomes" id="UP000601108">
    <property type="component" value="Unassembled WGS sequence"/>
</dbReference>
<protein>
    <recommendedName>
        <fullName evidence="3">HipA N-terminal subdomain 1 domain-containing protein</fullName>
    </recommendedName>
</protein>
<gene>
    <name evidence="1" type="ORF">GCM10007384_29900</name>
</gene>
<reference evidence="1 2" key="1">
    <citation type="journal article" date="2014" name="Int. J. Syst. Evol. Microbiol.">
        <title>Complete genome sequence of Corynebacterium casei LMG S-19264T (=DSM 44701T), isolated from a smear-ripened cheese.</title>
        <authorList>
            <consortium name="US DOE Joint Genome Institute (JGI-PGF)"/>
            <person name="Walter F."/>
            <person name="Albersmeier A."/>
            <person name="Kalinowski J."/>
            <person name="Ruckert C."/>
        </authorList>
    </citation>
    <scope>NUCLEOTIDE SEQUENCE [LARGE SCALE GENOMIC DNA]</scope>
    <source>
        <strain evidence="1 2">KCTC 12285</strain>
    </source>
</reference>
<evidence type="ECO:0000313" key="1">
    <source>
        <dbReference type="EMBL" id="GGX26753.1"/>
    </source>
</evidence>
<accession>A0A918JX64</accession>
<evidence type="ECO:0008006" key="3">
    <source>
        <dbReference type="Google" id="ProtNLM"/>
    </source>
</evidence>
<name>A0A918JX64_9FLAO</name>
<proteinExistence type="predicted"/>
<comment type="caution">
    <text evidence="1">The sequence shown here is derived from an EMBL/GenBank/DDBJ whole genome shotgun (WGS) entry which is preliminary data.</text>
</comment>
<dbReference type="RefSeq" id="WP_308427908.1">
    <property type="nucleotide sequence ID" value="NZ_JAPHPZ010000026.1"/>
</dbReference>
<dbReference type="AlphaFoldDB" id="A0A918JX64"/>
<organism evidence="1 2">
    <name type="scientific">Aquimarina muelleri</name>
    <dbReference type="NCBI Taxonomy" id="279356"/>
    <lineage>
        <taxon>Bacteria</taxon>
        <taxon>Pseudomonadati</taxon>
        <taxon>Bacteroidota</taxon>
        <taxon>Flavobacteriia</taxon>
        <taxon>Flavobacteriales</taxon>
        <taxon>Flavobacteriaceae</taxon>
        <taxon>Aquimarina</taxon>
    </lineage>
</organism>
<dbReference type="EMBL" id="BMWS01000022">
    <property type="protein sequence ID" value="GGX26753.1"/>
    <property type="molecule type" value="Genomic_DNA"/>
</dbReference>